<dbReference type="EMBL" id="CAJNOC010002228">
    <property type="protein sequence ID" value="CAF0920444.1"/>
    <property type="molecule type" value="Genomic_DNA"/>
</dbReference>
<reference evidence="1" key="1">
    <citation type="submission" date="2021-02" db="EMBL/GenBank/DDBJ databases">
        <authorList>
            <person name="Nowell W R."/>
        </authorList>
    </citation>
    <scope>NUCLEOTIDE SEQUENCE</scope>
    <source>
        <strain evidence="1">Ploen Becks lab</strain>
    </source>
</reference>
<keyword evidence="2" id="KW-1185">Reference proteome</keyword>
<sequence length="420" mass="50461">MLPQNNLKLEKNKNRQNSKKLDYELEDVNKIFPNYRLPDDLPLFKLSQIKEIIAGLENSLIIKESLKLLVTIENNLFENDFRTCQPLDEAKWIYENYKNLIDSVHEELCDYLTVINPLQDDITFLVIELDLFSHLIKLVNLENLIKKDFLIVELEKLLIYWKNYPEKMYRIISQIMQNLYMFNYMMIRDGKILLKILNLVYQGYNNLCNHFRSDDLFKTSCILDITKFSSTIQKFTRIIKFKHLNELCLKIFDLLIHVLNEEFYFGNKNCPKSIGFLDDCLEALDRFVCFCNFEFELEYTRRYEKTLIFLIDFIHECGKSQERDQLLGPRQSIICYQVMKNIIKYKRISAEYFFYCVWPELAEFQLSRPLNDKCSGICYIIELYFKLFEEFNDKQILEDFLNLMEKLIESDVIVNYLGFF</sequence>
<dbReference type="AlphaFoldDB" id="A0A814B109"/>
<comment type="caution">
    <text evidence="1">The sequence shown here is derived from an EMBL/GenBank/DDBJ whole genome shotgun (WGS) entry which is preliminary data.</text>
</comment>
<evidence type="ECO:0000313" key="2">
    <source>
        <dbReference type="Proteomes" id="UP000663879"/>
    </source>
</evidence>
<name>A0A814B109_9BILA</name>
<organism evidence="1 2">
    <name type="scientific">Brachionus calyciflorus</name>
    <dbReference type="NCBI Taxonomy" id="104777"/>
    <lineage>
        <taxon>Eukaryota</taxon>
        <taxon>Metazoa</taxon>
        <taxon>Spiralia</taxon>
        <taxon>Gnathifera</taxon>
        <taxon>Rotifera</taxon>
        <taxon>Eurotatoria</taxon>
        <taxon>Monogononta</taxon>
        <taxon>Pseudotrocha</taxon>
        <taxon>Ploima</taxon>
        <taxon>Brachionidae</taxon>
        <taxon>Brachionus</taxon>
    </lineage>
</organism>
<evidence type="ECO:0000313" key="1">
    <source>
        <dbReference type="EMBL" id="CAF0920444.1"/>
    </source>
</evidence>
<gene>
    <name evidence="1" type="ORF">OXX778_LOCUS12359</name>
</gene>
<dbReference type="OrthoDB" id="10554089at2759"/>
<protein>
    <submittedName>
        <fullName evidence="1">Uncharacterized protein</fullName>
    </submittedName>
</protein>
<dbReference type="Proteomes" id="UP000663879">
    <property type="component" value="Unassembled WGS sequence"/>
</dbReference>
<accession>A0A814B109</accession>
<proteinExistence type="predicted"/>